<protein>
    <submittedName>
        <fullName evidence="1">Uncharacterized protein</fullName>
    </submittedName>
</protein>
<gene>
    <name evidence="1" type="primary">I1RIQ3</name>
</gene>
<accession>A0A5K1JYL5</accession>
<dbReference type="AlphaFoldDB" id="A0A5K1JYL5"/>
<organism evidence="1">
    <name type="scientific">Ganoderma boninense</name>
    <dbReference type="NCBI Taxonomy" id="34458"/>
    <lineage>
        <taxon>Eukaryota</taxon>
        <taxon>Fungi</taxon>
        <taxon>Dikarya</taxon>
        <taxon>Basidiomycota</taxon>
        <taxon>Agaricomycotina</taxon>
        <taxon>Agaricomycetes</taxon>
        <taxon>Polyporales</taxon>
        <taxon>Polyporaceae</taxon>
        <taxon>Ganoderma</taxon>
    </lineage>
</organism>
<dbReference type="EMBL" id="LR726520">
    <property type="protein sequence ID" value="VWO97776.1"/>
    <property type="molecule type" value="Genomic_DNA"/>
</dbReference>
<name>A0A5K1JYL5_9APHY</name>
<reference evidence="1" key="1">
    <citation type="submission" date="2019-10" db="EMBL/GenBank/DDBJ databases">
        <authorList>
            <person name="Nor Muhammad N."/>
        </authorList>
    </citation>
    <scope>NUCLEOTIDE SEQUENCE</scope>
</reference>
<sequence length="115" mass="13113">MSKLGKLGHDTSTSKAIYKQDTAFNRRKVDTNPVARVSSSRVEKCSLSRKFTAGNGEEYRWLHRAVKDHEWSCVDSRDYVVAHYNLKPPEKLAYNTSGNVLTIYEPFTHLAIGEH</sequence>
<evidence type="ECO:0000313" key="1">
    <source>
        <dbReference type="EMBL" id="VWO97776.1"/>
    </source>
</evidence>
<proteinExistence type="predicted"/>